<dbReference type="EMBL" id="MU004182">
    <property type="protein sequence ID" value="KAF2500949.1"/>
    <property type="molecule type" value="Genomic_DNA"/>
</dbReference>
<sequence>MPVVVFKQAGLKGTTAKRTLVDSVLVRRGPSQGKRVLGTLRWALGLPRRSTAAEYPVVWGMRARKRIIQQGRSLVGTTPTGVRGDARLPKACFHVSAILNGRLPVPYKMTLSTPQRQLTRDERLRIQTFHEAGLKLREICKRMGVSLSTVSTVINGPTTPTKSKGRRPILDTPTRHRLVLHATLNADQRRKPWRVIANELGI</sequence>
<dbReference type="OrthoDB" id="5405453at2759"/>
<evidence type="ECO:0000313" key="3">
    <source>
        <dbReference type="Proteomes" id="UP000799750"/>
    </source>
</evidence>
<evidence type="ECO:0000259" key="1">
    <source>
        <dbReference type="Pfam" id="PF13936"/>
    </source>
</evidence>
<accession>A0A6A6R8K6</accession>
<reference evidence="2" key="1">
    <citation type="journal article" date="2020" name="Stud. Mycol.">
        <title>101 Dothideomycetes genomes: a test case for predicting lifestyles and emergence of pathogens.</title>
        <authorList>
            <person name="Haridas S."/>
            <person name="Albert R."/>
            <person name="Binder M."/>
            <person name="Bloem J."/>
            <person name="Labutti K."/>
            <person name="Salamov A."/>
            <person name="Andreopoulos B."/>
            <person name="Baker S."/>
            <person name="Barry K."/>
            <person name="Bills G."/>
            <person name="Bluhm B."/>
            <person name="Cannon C."/>
            <person name="Castanera R."/>
            <person name="Culley D."/>
            <person name="Daum C."/>
            <person name="Ezra D."/>
            <person name="Gonzalez J."/>
            <person name="Henrissat B."/>
            <person name="Kuo A."/>
            <person name="Liang C."/>
            <person name="Lipzen A."/>
            <person name="Lutzoni F."/>
            <person name="Magnuson J."/>
            <person name="Mondo S."/>
            <person name="Nolan M."/>
            <person name="Ohm R."/>
            <person name="Pangilinan J."/>
            <person name="Park H.-J."/>
            <person name="Ramirez L."/>
            <person name="Alfaro M."/>
            <person name="Sun H."/>
            <person name="Tritt A."/>
            <person name="Yoshinaga Y."/>
            <person name="Zwiers L.-H."/>
            <person name="Turgeon B."/>
            <person name="Goodwin S."/>
            <person name="Spatafora J."/>
            <person name="Crous P."/>
            <person name="Grigoriev I."/>
        </authorList>
    </citation>
    <scope>NUCLEOTIDE SEQUENCE</scope>
    <source>
        <strain evidence="2">CBS 269.34</strain>
    </source>
</reference>
<dbReference type="InterPro" id="IPR001387">
    <property type="entry name" value="Cro/C1-type_HTH"/>
</dbReference>
<dbReference type="CDD" id="cd00093">
    <property type="entry name" value="HTH_XRE"/>
    <property type="match status" value="1"/>
</dbReference>
<dbReference type="Proteomes" id="UP000799750">
    <property type="component" value="Unassembled WGS sequence"/>
</dbReference>
<gene>
    <name evidence="2" type="ORF">BU16DRAFT_598708</name>
</gene>
<dbReference type="Gene3D" id="1.10.10.60">
    <property type="entry name" value="Homeodomain-like"/>
    <property type="match status" value="1"/>
</dbReference>
<name>A0A6A6R8K6_9PEZI</name>
<feature type="domain" description="Transposase IS30-like HTH" evidence="1">
    <location>
        <begin position="116"/>
        <end position="154"/>
    </location>
</feature>
<dbReference type="Pfam" id="PF13936">
    <property type="entry name" value="HTH_38"/>
    <property type="match status" value="1"/>
</dbReference>
<organism evidence="2 3">
    <name type="scientific">Lophium mytilinum</name>
    <dbReference type="NCBI Taxonomy" id="390894"/>
    <lineage>
        <taxon>Eukaryota</taxon>
        <taxon>Fungi</taxon>
        <taxon>Dikarya</taxon>
        <taxon>Ascomycota</taxon>
        <taxon>Pezizomycotina</taxon>
        <taxon>Dothideomycetes</taxon>
        <taxon>Pleosporomycetidae</taxon>
        <taxon>Mytilinidiales</taxon>
        <taxon>Mytilinidiaceae</taxon>
        <taxon>Lophium</taxon>
    </lineage>
</organism>
<dbReference type="AlphaFoldDB" id="A0A6A6R8K6"/>
<evidence type="ECO:0000313" key="2">
    <source>
        <dbReference type="EMBL" id="KAF2500949.1"/>
    </source>
</evidence>
<dbReference type="InterPro" id="IPR009057">
    <property type="entry name" value="Homeodomain-like_sf"/>
</dbReference>
<dbReference type="SUPFAM" id="SSF46689">
    <property type="entry name" value="Homeodomain-like"/>
    <property type="match status" value="1"/>
</dbReference>
<dbReference type="InterPro" id="IPR025246">
    <property type="entry name" value="IS30-like_HTH"/>
</dbReference>
<proteinExistence type="predicted"/>
<keyword evidence="3" id="KW-1185">Reference proteome</keyword>
<protein>
    <recommendedName>
        <fullName evidence="1">Transposase IS30-like HTH domain-containing protein</fullName>
    </recommendedName>
</protein>